<feature type="domain" description="Metallo-beta-lactamase" evidence="1">
    <location>
        <begin position="17"/>
        <end position="202"/>
    </location>
</feature>
<dbReference type="PANTHER" id="PTHR42951:SF14">
    <property type="entry name" value="METALLO-BETA-LACTAMASE SUPERFAMILY PROTEIN"/>
    <property type="match status" value="1"/>
</dbReference>
<dbReference type="SUPFAM" id="SSF56281">
    <property type="entry name" value="Metallo-hydrolase/oxidoreductase"/>
    <property type="match status" value="1"/>
</dbReference>
<keyword evidence="3" id="KW-1185">Reference proteome</keyword>
<name>A0ABP9E7P5_9ACTN</name>
<reference evidence="3" key="1">
    <citation type="journal article" date="2019" name="Int. J. Syst. Evol. Microbiol.">
        <title>The Global Catalogue of Microorganisms (GCM) 10K type strain sequencing project: providing services to taxonomists for standard genome sequencing and annotation.</title>
        <authorList>
            <consortium name="The Broad Institute Genomics Platform"/>
            <consortium name="The Broad Institute Genome Sequencing Center for Infectious Disease"/>
            <person name="Wu L."/>
            <person name="Ma J."/>
        </authorList>
    </citation>
    <scope>NUCLEOTIDE SEQUENCE [LARGE SCALE GENOMIC DNA]</scope>
    <source>
        <strain evidence="3">JCM 13006</strain>
    </source>
</reference>
<comment type="caution">
    <text evidence="2">The sequence shown here is derived from an EMBL/GenBank/DDBJ whole genome shotgun (WGS) entry which is preliminary data.</text>
</comment>
<evidence type="ECO:0000313" key="3">
    <source>
        <dbReference type="Proteomes" id="UP001501752"/>
    </source>
</evidence>
<evidence type="ECO:0000313" key="2">
    <source>
        <dbReference type="EMBL" id="GAA4869618.1"/>
    </source>
</evidence>
<dbReference type="InterPro" id="IPR036866">
    <property type="entry name" value="RibonucZ/Hydroxyglut_hydro"/>
</dbReference>
<dbReference type="SMART" id="SM00849">
    <property type="entry name" value="Lactamase_B"/>
    <property type="match status" value="1"/>
</dbReference>
<proteinExistence type="predicted"/>
<sequence>MDPLEFRIIDFPEESLYKTAVLVLGAHRAVLVDAGFRLSDGRRLVQEVERSGRRLAAVIISHGDPDCYFGAEALRDAFPETPVLAPARVIERIEETYAAKRTAWAHLGGELSTRLVDLEPLPTGGAIELEGHRLELRGAELGLPDHHYLWEHRSRSVFGGVLLYQDLHVWTADTPHAAEREAWIDLLDGIEALDPAFVAAGHRRAGGATDGTAIRWTRDYLKAFETELGKSPDAAGAEAGLRRRYPDAGLPYAAELGTKVAKGEVPWA</sequence>
<dbReference type="RefSeq" id="WP_345699597.1">
    <property type="nucleotide sequence ID" value="NZ_BAABIS010000001.1"/>
</dbReference>
<dbReference type="InterPro" id="IPR001279">
    <property type="entry name" value="Metallo-B-lactamas"/>
</dbReference>
<organism evidence="2 3">
    <name type="scientific">Kitasatospora terrestris</name>
    <dbReference type="NCBI Taxonomy" id="258051"/>
    <lineage>
        <taxon>Bacteria</taxon>
        <taxon>Bacillati</taxon>
        <taxon>Actinomycetota</taxon>
        <taxon>Actinomycetes</taxon>
        <taxon>Kitasatosporales</taxon>
        <taxon>Streptomycetaceae</taxon>
        <taxon>Kitasatospora</taxon>
    </lineage>
</organism>
<dbReference type="EMBL" id="BAABIS010000001">
    <property type="protein sequence ID" value="GAA4869618.1"/>
    <property type="molecule type" value="Genomic_DNA"/>
</dbReference>
<evidence type="ECO:0000259" key="1">
    <source>
        <dbReference type="SMART" id="SM00849"/>
    </source>
</evidence>
<dbReference type="Gene3D" id="3.60.15.10">
    <property type="entry name" value="Ribonuclease Z/Hydroxyacylglutathione hydrolase-like"/>
    <property type="match status" value="1"/>
</dbReference>
<dbReference type="InterPro" id="IPR050855">
    <property type="entry name" value="NDM-1-like"/>
</dbReference>
<dbReference type="Pfam" id="PF00753">
    <property type="entry name" value="Lactamase_B"/>
    <property type="match status" value="1"/>
</dbReference>
<gene>
    <name evidence="2" type="ORF">GCM10023235_55450</name>
</gene>
<dbReference type="Proteomes" id="UP001501752">
    <property type="component" value="Unassembled WGS sequence"/>
</dbReference>
<dbReference type="CDD" id="cd07739">
    <property type="entry name" value="metallo-hydrolase-like_MBL-fold"/>
    <property type="match status" value="1"/>
</dbReference>
<dbReference type="PANTHER" id="PTHR42951">
    <property type="entry name" value="METALLO-BETA-LACTAMASE DOMAIN-CONTAINING"/>
    <property type="match status" value="1"/>
</dbReference>
<accession>A0ABP9E7P5</accession>
<protein>
    <submittedName>
        <fullName evidence="2">MBL fold metallo-hydrolase</fullName>
    </submittedName>
</protein>